<dbReference type="Gene3D" id="2.60.40.790">
    <property type="match status" value="1"/>
</dbReference>
<dbReference type="Proteomes" id="UP000076079">
    <property type="component" value="Chromosome"/>
</dbReference>
<evidence type="ECO:0000259" key="3">
    <source>
        <dbReference type="PROSITE" id="PS01031"/>
    </source>
</evidence>
<dbReference type="EMBL" id="CP015136">
    <property type="protein sequence ID" value="AMY09646.1"/>
    <property type="molecule type" value="Genomic_DNA"/>
</dbReference>
<feature type="domain" description="SHSP" evidence="3">
    <location>
        <begin position="28"/>
        <end position="143"/>
    </location>
</feature>
<dbReference type="InterPro" id="IPR008978">
    <property type="entry name" value="HSP20-like_chaperone"/>
</dbReference>
<dbReference type="OrthoDB" id="9792695at2"/>
<reference evidence="4 5" key="1">
    <citation type="journal article" date="2016" name="Genome Announc.">
        <title>First Complete Genome Sequence of a Subdivision 6 Acidobacterium Strain.</title>
        <authorList>
            <person name="Huang S."/>
            <person name="Vieira S."/>
            <person name="Bunk B."/>
            <person name="Riedel T."/>
            <person name="Sproer C."/>
            <person name="Overmann J."/>
        </authorList>
    </citation>
    <scope>NUCLEOTIDE SEQUENCE [LARGE SCALE GENOMIC DNA]</scope>
    <source>
        <strain evidence="5">DSM 100886 HEG_-6_39</strain>
    </source>
</reference>
<organism evidence="4 5">
    <name type="scientific">Luteitalea pratensis</name>
    <dbReference type="NCBI Taxonomy" id="1855912"/>
    <lineage>
        <taxon>Bacteria</taxon>
        <taxon>Pseudomonadati</taxon>
        <taxon>Acidobacteriota</taxon>
        <taxon>Vicinamibacteria</taxon>
        <taxon>Vicinamibacterales</taxon>
        <taxon>Vicinamibacteraceae</taxon>
        <taxon>Luteitalea</taxon>
    </lineage>
</organism>
<evidence type="ECO:0000256" key="2">
    <source>
        <dbReference type="RuleBase" id="RU003616"/>
    </source>
</evidence>
<dbReference type="InterPro" id="IPR002068">
    <property type="entry name" value="A-crystallin/Hsp20_dom"/>
</dbReference>
<gene>
    <name evidence="4" type="ORF">LuPra_02868</name>
</gene>
<dbReference type="InterPro" id="IPR031107">
    <property type="entry name" value="Small_HSP"/>
</dbReference>
<dbReference type="CDD" id="cd06464">
    <property type="entry name" value="ACD_sHsps-like"/>
    <property type="match status" value="1"/>
</dbReference>
<keyword evidence="5" id="KW-1185">Reference proteome</keyword>
<dbReference type="STRING" id="1855912.LuPra_02868"/>
<protein>
    <recommendedName>
        <fullName evidence="3">SHSP domain-containing protein</fullName>
    </recommendedName>
</protein>
<sequence>MLSFPEAAELADEVRRLFDDLQQAHDAAPGGLHAPPIDVVEREEFVEVVLDLAGVSPEDVRVLFKNNTLVIAGCKWPAAGAVVGATAFHLVERSFGRFARAVRITATLDLSRARATMTEGELRVRLPRLNSGQEFVIPIEKVV</sequence>
<dbReference type="Pfam" id="PF00011">
    <property type="entry name" value="HSP20"/>
    <property type="match status" value="1"/>
</dbReference>
<dbReference type="KEGG" id="abac:LuPra_02868"/>
<reference evidence="5" key="2">
    <citation type="submission" date="2016-04" db="EMBL/GenBank/DDBJ databases">
        <title>First Complete Genome Sequence of a Subdivision 6 Acidobacterium.</title>
        <authorList>
            <person name="Huang S."/>
            <person name="Vieira S."/>
            <person name="Bunk B."/>
            <person name="Riedel T."/>
            <person name="Sproeer C."/>
            <person name="Overmann J."/>
        </authorList>
    </citation>
    <scope>NUCLEOTIDE SEQUENCE [LARGE SCALE GENOMIC DNA]</scope>
    <source>
        <strain evidence="5">DSM 100886 HEG_-6_39</strain>
    </source>
</reference>
<dbReference type="AlphaFoldDB" id="A0A143PMI9"/>
<proteinExistence type="inferred from homology"/>
<evidence type="ECO:0000256" key="1">
    <source>
        <dbReference type="PROSITE-ProRule" id="PRU00285"/>
    </source>
</evidence>
<dbReference type="PANTHER" id="PTHR11527">
    <property type="entry name" value="HEAT-SHOCK PROTEIN 20 FAMILY MEMBER"/>
    <property type="match status" value="1"/>
</dbReference>
<evidence type="ECO:0000313" key="4">
    <source>
        <dbReference type="EMBL" id="AMY09646.1"/>
    </source>
</evidence>
<dbReference type="PROSITE" id="PS01031">
    <property type="entry name" value="SHSP"/>
    <property type="match status" value="1"/>
</dbReference>
<name>A0A143PMI9_LUTPR</name>
<dbReference type="SUPFAM" id="SSF49764">
    <property type="entry name" value="HSP20-like chaperones"/>
    <property type="match status" value="1"/>
</dbReference>
<dbReference type="RefSeq" id="WP_110171382.1">
    <property type="nucleotide sequence ID" value="NZ_CP015136.1"/>
</dbReference>
<evidence type="ECO:0000313" key="5">
    <source>
        <dbReference type="Proteomes" id="UP000076079"/>
    </source>
</evidence>
<accession>A0A143PMI9</accession>
<comment type="similarity">
    <text evidence="1 2">Belongs to the small heat shock protein (HSP20) family.</text>
</comment>